<feature type="compositionally biased region" description="Basic and acidic residues" evidence="5">
    <location>
        <begin position="221"/>
        <end position="230"/>
    </location>
</feature>
<evidence type="ECO:0000256" key="3">
    <source>
        <dbReference type="ARBA" id="ARBA00022989"/>
    </source>
</evidence>
<dbReference type="EMBL" id="JARSBO010000011">
    <property type="protein sequence ID" value="MDG4721219.1"/>
    <property type="molecule type" value="Genomic_DNA"/>
</dbReference>
<keyword evidence="2 6" id="KW-0812">Transmembrane</keyword>
<feature type="transmembrane region" description="Helical" evidence="6">
    <location>
        <begin position="79"/>
        <end position="100"/>
    </location>
</feature>
<evidence type="ECO:0000256" key="1">
    <source>
        <dbReference type="ARBA" id="ARBA00004141"/>
    </source>
</evidence>
<dbReference type="Pfam" id="PF02674">
    <property type="entry name" value="Colicin_V"/>
    <property type="match status" value="1"/>
</dbReference>
<comment type="subcellular location">
    <subcellularLocation>
        <location evidence="1">Membrane</location>
        <topology evidence="1">Multi-pass membrane protein</topology>
    </subcellularLocation>
</comment>
<evidence type="ECO:0000256" key="2">
    <source>
        <dbReference type="ARBA" id="ARBA00022692"/>
    </source>
</evidence>
<dbReference type="RefSeq" id="WP_258548011.1">
    <property type="nucleotide sequence ID" value="NZ_JARSBO010000011.1"/>
</dbReference>
<comment type="caution">
    <text evidence="7">The sequence shown here is derived from an EMBL/GenBank/DDBJ whole genome shotgun (WGS) entry which is preliminary data.</text>
</comment>
<dbReference type="InterPro" id="IPR052719">
    <property type="entry name" value="CvpA-like"/>
</dbReference>
<feature type="transmembrane region" description="Helical" evidence="6">
    <location>
        <begin position="50"/>
        <end position="67"/>
    </location>
</feature>
<feature type="region of interest" description="Disordered" evidence="5">
    <location>
        <begin position="187"/>
        <end position="236"/>
    </location>
</feature>
<dbReference type="InterPro" id="IPR003825">
    <property type="entry name" value="Colicin-V_CvpA"/>
</dbReference>
<gene>
    <name evidence="7" type="ORF">P7680_19590</name>
</gene>
<keyword evidence="8" id="KW-1185">Reference proteome</keyword>
<feature type="transmembrane region" description="Helical" evidence="6">
    <location>
        <begin position="120"/>
        <end position="144"/>
    </location>
</feature>
<sequence length="236" mass="26053">MTDKVYEQMDFSALPDLGARDVFDLIVVGILLISGLFAFFRGFIHEVLSMMGWLGAGLCALYGYPVARPYVRDLIPSELIADLATGVGLFLITFLIFSFISGRIGRAVQNSGLDSLDSTLGFVFGLLRGALIVCIGFLALSWLLPADSQPDWVRDARTRPVLEEGAFLIMRMAPDEIFDTTAQELERAQRNADANEQTYRQLLGPEPKGTGPKPLNGYTRPSRDDLDRLIEATTNE</sequence>
<proteinExistence type="predicted"/>
<evidence type="ECO:0000313" key="7">
    <source>
        <dbReference type="EMBL" id="MDG4721219.1"/>
    </source>
</evidence>
<evidence type="ECO:0000256" key="6">
    <source>
        <dbReference type="SAM" id="Phobius"/>
    </source>
</evidence>
<keyword evidence="3 6" id="KW-1133">Transmembrane helix</keyword>
<reference evidence="7 8" key="1">
    <citation type="submission" date="2023-03" db="EMBL/GenBank/DDBJ databases">
        <title>Strain FZY0004 represents a novel species in the genus Thalassospira isolated from seawater.</title>
        <authorList>
            <person name="Fu Z.-Y."/>
        </authorList>
    </citation>
    <scope>NUCLEOTIDE SEQUENCE [LARGE SCALE GENOMIC DNA]</scope>
    <source>
        <strain evidence="7 8">FZY0004</strain>
    </source>
</reference>
<evidence type="ECO:0000313" key="8">
    <source>
        <dbReference type="Proteomes" id="UP001529180"/>
    </source>
</evidence>
<evidence type="ECO:0000256" key="5">
    <source>
        <dbReference type="SAM" id="MobiDB-lite"/>
    </source>
</evidence>
<protein>
    <submittedName>
        <fullName evidence="7">CvpA family protein</fullName>
    </submittedName>
</protein>
<name>A0ABT6GGU1_9PROT</name>
<evidence type="ECO:0000256" key="4">
    <source>
        <dbReference type="ARBA" id="ARBA00023136"/>
    </source>
</evidence>
<keyword evidence="4 6" id="KW-0472">Membrane</keyword>
<organism evidence="7 8">
    <name type="scientific">Thalassospira aquimaris</name>
    <dbReference type="NCBI Taxonomy" id="3037796"/>
    <lineage>
        <taxon>Bacteria</taxon>
        <taxon>Pseudomonadati</taxon>
        <taxon>Pseudomonadota</taxon>
        <taxon>Alphaproteobacteria</taxon>
        <taxon>Rhodospirillales</taxon>
        <taxon>Thalassospiraceae</taxon>
        <taxon>Thalassospira</taxon>
    </lineage>
</organism>
<feature type="transmembrane region" description="Helical" evidence="6">
    <location>
        <begin position="21"/>
        <end position="44"/>
    </location>
</feature>
<dbReference type="Proteomes" id="UP001529180">
    <property type="component" value="Unassembled WGS sequence"/>
</dbReference>
<dbReference type="PANTHER" id="PTHR36926">
    <property type="entry name" value="COLICIN V PRODUCTION PROTEIN"/>
    <property type="match status" value="1"/>
</dbReference>
<accession>A0ABT6GGU1</accession>
<dbReference type="PANTHER" id="PTHR36926:SF1">
    <property type="entry name" value="COLICIN V PRODUCTION PROTEIN"/>
    <property type="match status" value="1"/>
</dbReference>